<feature type="transmembrane region" description="Helical" evidence="3">
    <location>
        <begin position="77"/>
        <end position="98"/>
    </location>
</feature>
<accession>A0A3G2R0F7</accession>
<proteinExistence type="predicted"/>
<feature type="transmembrane region" description="Helical" evidence="3">
    <location>
        <begin position="144"/>
        <end position="164"/>
    </location>
</feature>
<feature type="transmembrane region" description="Helical" evidence="3">
    <location>
        <begin position="47"/>
        <end position="65"/>
    </location>
</feature>
<gene>
    <name evidence="4" type="primary">ycf36</name>
</gene>
<dbReference type="InterPro" id="IPR009631">
    <property type="entry name" value="CGLD27-like"/>
</dbReference>
<dbReference type="GO" id="GO:0009536">
    <property type="term" value="C:plastid"/>
    <property type="evidence" value="ECO:0007669"/>
    <property type="project" value="UniProtKB-SubCell"/>
</dbReference>
<evidence type="ECO:0000256" key="2">
    <source>
        <dbReference type="ARBA" id="ARBA00022640"/>
    </source>
</evidence>
<name>A0A3G2R0F7_9STRA</name>
<dbReference type="PANTHER" id="PTHR34214:SF3">
    <property type="entry name" value="PROTEIN CONSERVED IN THE GREEN LINEAGE AND DIATOMS 27, CHLOROPLASTIC"/>
    <property type="match status" value="1"/>
</dbReference>
<evidence type="ECO:0000256" key="3">
    <source>
        <dbReference type="SAM" id="Phobius"/>
    </source>
</evidence>
<keyword evidence="3" id="KW-1133">Transmembrane helix</keyword>
<protein>
    <submittedName>
        <fullName evidence="4">Ycf36</fullName>
    </submittedName>
</protein>
<reference evidence="4" key="1">
    <citation type="submission" date="2018-08" db="EMBL/GenBank/DDBJ databases">
        <title>Comparative Plastid Genomics of Synurophyceae: Evolutionary Evidence of Lateral Gene Transfer and Inverted Repeat Dynamics.</title>
        <authorList>
            <person name="Kim J.I."/>
            <person name="Shin H."/>
            <person name="Skaloud P."/>
            <person name="Jung J."/>
            <person name="Yoon H.S."/>
            <person name="Archibald J.M."/>
            <person name="Shin W."/>
        </authorList>
    </citation>
    <scope>NUCLEOTIDE SEQUENCE</scope>
    <source>
        <strain evidence="4">CCMP1781</strain>
    </source>
</reference>
<dbReference type="AlphaFoldDB" id="A0A3G2R0F7"/>
<keyword evidence="2 4" id="KW-0934">Plastid</keyword>
<dbReference type="EMBL" id="MH795132">
    <property type="protein sequence ID" value="AYO28735.1"/>
    <property type="molecule type" value="Genomic_DNA"/>
</dbReference>
<dbReference type="Pfam" id="PF06799">
    <property type="entry name" value="CGLD27-like"/>
    <property type="match status" value="1"/>
</dbReference>
<geneLocation type="plastid" evidence="4"/>
<keyword evidence="3" id="KW-0812">Transmembrane</keyword>
<dbReference type="PANTHER" id="PTHR34214">
    <property type="match status" value="1"/>
</dbReference>
<comment type="subcellular location">
    <subcellularLocation>
        <location evidence="1">Plastid</location>
    </subcellularLocation>
</comment>
<evidence type="ECO:0000256" key="1">
    <source>
        <dbReference type="ARBA" id="ARBA00004474"/>
    </source>
</evidence>
<keyword evidence="3" id="KW-0472">Membrane</keyword>
<dbReference type="EMBL" id="MH795132">
    <property type="protein sequence ID" value="AYO28776.1"/>
    <property type="molecule type" value="Genomic_DNA"/>
</dbReference>
<sequence>MKKINIQLFLFCPVPEDQKPINDYIGLKENSLTNWTTISFKRFQIKLIFRIILVFLFFSFIRSFFLSDLNFLLEWILQNFFITFLFFNFFFSIIIFRWNQLKQQLNKSIFIYEETSWYDSQFWEKPFSILKNDRLLSTQHIELIIKRSFFTFAQLLVFLIFFQFF</sequence>
<organism evidence="4">
    <name type="scientific">Neotessella volvocina</name>
    <dbReference type="NCBI Taxonomy" id="52559"/>
    <lineage>
        <taxon>Eukaryota</taxon>
        <taxon>Sar</taxon>
        <taxon>Stramenopiles</taxon>
        <taxon>Ochrophyta</taxon>
        <taxon>Synurophyceae</taxon>
        <taxon>Synurales</taxon>
        <taxon>Neotessellaceae</taxon>
        <taxon>Neotessella</taxon>
    </lineage>
</organism>
<evidence type="ECO:0000313" key="4">
    <source>
        <dbReference type="EMBL" id="AYO28735.1"/>
    </source>
</evidence>